<dbReference type="SUPFAM" id="SSF55729">
    <property type="entry name" value="Acyl-CoA N-acyltransferases (Nat)"/>
    <property type="match status" value="1"/>
</dbReference>
<dbReference type="PANTHER" id="PTHR43305">
    <property type="entry name" value="FAMILY N-ACETYLTRANSFERASE, PUTATIVE (AFU_ORTHOLOGUE AFUA_2G01380)-RELATED"/>
    <property type="match status" value="1"/>
</dbReference>
<keyword evidence="2" id="KW-0808">Transferase</keyword>
<dbReference type="Proteomes" id="UP000009222">
    <property type="component" value="Chromosome"/>
</dbReference>
<dbReference type="EMBL" id="CP001841">
    <property type="protein sequence ID" value="AEF82545.1"/>
    <property type="molecule type" value="Genomic_DNA"/>
</dbReference>
<keyword evidence="3" id="KW-1185">Reference proteome</keyword>
<dbReference type="InterPro" id="IPR000182">
    <property type="entry name" value="GNAT_dom"/>
</dbReference>
<reference evidence="3" key="1">
    <citation type="submission" date="2009-12" db="EMBL/GenBank/DDBJ databases">
        <title>Complete sequence of Treponema azotonutricium strain ZAS-9.</title>
        <authorList>
            <person name="Tetu S.G."/>
            <person name="Matson E."/>
            <person name="Ren Q."/>
            <person name="Seshadri R."/>
            <person name="Elbourne L."/>
            <person name="Hassan K.A."/>
            <person name="Durkin A."/>
            <person name="Radune D."/>
            <person name="Mohamoud Y."/>
            <person name="Shay R."/>
            <person name="Jin S."/>
            <person name="Zhang X."/>
            <person name="Lucey K."/>
            <person name="Ballor N.R."/>
            <person name="Ottesen E."/>
            <person name="Rosenthal R."/>
            <person name="Allen A."/>
            <person name="Leadbetter J.R."/>
            <person name="Paulsen I.T."/>
        </authorList>
    </citation>
    <scope>NUCLEOTIDE SEQUENCE [LARGE SCALE GENOMIC DNA]</scope>
    <source>
        <strain evidence="3">ATCC BAA-888 / DSM 13862 / ZAS-9</strain>
    </source>
</reference>
<dbReference type="AlphaFoldDB" id="F5YEL6"/>
<dbReference type="HOGENOM" id="CLU_013985_11_0_12"/>
<sequence>MDNIEYKKLENNEITQTKDLIMEYIKWLNMDLCFQNIDDELNNFPQKYKEPDGTFIIAKDNNLVVGCVGLRKIKNEICEIKRLFVKDKYKGKNIGKKLVEIIIEEGQNKGYKKMRLDTLNIMETAVAIYKKYGFYEIEPYTYNPEKGVIYLEKILW</sequence>
<feature type="domain" description="N-acetyltransferase" evidence="1">
    <location>
        <begin position="4"/>
        <end position="156"/>
    </location>
</feature>
<dbReference type="RefSeq" id="WP_015710520.1">
    <property type="nucleotide sequence ID" value="NC_015577.1"/>
</dbReference>
<evidence type="ECO:0000313" key="3">
    <source>
        <dbReference type="Proteomes" id="UP000009222"/>
    </source>
</evidence>
<dbReference type="InParanoid" id="F5YEL6"/>
<dbReference type="PROSITE" id="PS51186">
    <property type="entry name" value="GNAT"/>
    <property type="match status" value="1"/>
</dbReference>
<dbReference type="FunCoup" id="F5YEL6">
    <property type="interactions" value="22"/>
</dbReference>
<proteinExistence type="predicted"/>
<dbReference type="InterPro" id="IPR052777">
    <property type="entry name" value="Acetyltransferase_Enz"/>
</dbReference>
<dbReference type="Gene3D" id="3.40.630.30">
    <property type="match status" value="1"/>
</dbReference>
<dbReference type="InterPro" id="IPR016181">
    <property type="entry name" value="Acyl_CoA_acyltransferase"/>
</dbReference>
<reference evidence="2 3" key="2">
    <citation type="journal article" date="2011" name="ISME J.">
        <title>RNA-seq reveals cooperative metabolic interactions between two termite-gut spirochete species in co-culture.</title>
        <authorList>
            <person name="Rosenthal A.Z."/>
            <person name="Matson E.G."/>
            <person name="Eldar A."/>
            <person name="Leadbetter J.R."/>
        </authorList>
    </citation>
    <scope>NUCLEOTIDE SEQUENCE [LARGE SCALE GENOMIC DNA]</scope>
    <source>
        <strain evidence="3">ATCC BAA-888 / DSM 13862 / ZAS-9</strain>
    </source>
</reference>
<dbReference type="GO" id="GO:0016747">
    <property type="term" value="F:acyltransferase activity, transferring groups other than amino-acyl groups"/>
    <property type="evidence" value="ECO:0007669"/>
    <property type="project" value="InterPro"/>
</dbReference>
<dbReference type="eggNOG" id="COG0456">
    <property type="taxonomic scope" value="Bacteria"/>
</dbReference>
<dbReference type="PANTHER" id="PTHR43305:SF1">
    <property type="entry name" value="FAMILY N-ACETYLTRANSFERASE, PUTATIVE (AFU_ORTHOLOGUE AFUA_2G01380)-RELATED"/>
    <property type="match status" value="1"/>
</dbReference>
<name>F5YEL6_LEAAZ</name>
<evidence type="ECO:0000313" key="2">
    <source>
        <dbReference type="EMBL" id="AEF82545.1"/>
    </source>
</evidence>
<protein>
    <submittedName>
        <fullName evidence="2">Acetyltransferase, GNAT family</fullName>
    </submittedName>
</protein>
<gene>
    <name evidence="2" type="ordered locus">TREAZ_1494</name>
</gene>
<evidence type="ECO:0000259" key="1">
    <source>
        <dbReference type="PROSITE" id="PS51186"/>
    </source>
</evidence>
<dbReference type="CDD" id="cd04301">
    <property type="entry name" value="NAT_SF"/>
    <property type="match status" value="1"/>
</dbReference>
<dbReference type="Pfam" id="PF00583">
    <property type="entry name" value="Acetyltransf_1"/>
    <property type="match status" value="1"/>
</dbReference>
<organism evidence="2 3">
    <name type="scientific">Leadbettera azotonutricia (strain ATCC BAA-888 / DSM 13862 / ZAS-9)</name>
    <name type="common">Treponema azotonutricium</name>
    <dbReference type="NCBI Taxonomy" id="545695"/>
    <lineage>
        <taxon>Bacteria</taxon>
        <taxon>Pseudomonadati</taxon>
        <taxon>Spirochaetota</taxon>
        <taxon>Spirochaetia</taxon>
        <taxon>Spirochaetales</taxon>
        <taxon>Breznakiellaceae</taxon>
        <taxon>Leadbettera</taxon>
    </lineage>
</organism>
<dbReference type="KEGG" id="taz:TREAZ_1494"/>
<dbReference type="STRING" id="545695.TREAZ_1494"/>
<accession>F5YEL6</accession>
<dbReference type="OrthoDB" id="9803233at2"/>